<comment type="caution">
    <text evidence="1">The sequence shown here is derived from an EMBL/GenBank/DDBJ whole genome shotgun (WGS) entry which is preliminary data.</text>
</comment>
<dbReference type="EMBL" id="JADCSA010000004">
    <property type="protein sequence ID" value="MBE7324028.1"/>
    <property type="molecule type" value="Genomic_DNA"/>
</dbReference>
<reference evidence="1 2" key="1">
    <citation type="submission" date="2020-10" db="EMBL/GenBank/DDBJ databases">
        <title>Nocardioides sp. isolated from sludge.</title>
        <authorList>
            <person name="Zhang X."/>
        </authorList>
    </citation>
    <scope>NUCLEOTIDE SEQUENCE [LARGE SCALE GENOMIC DNA]</scope>
    <source>
        <strain evidence="1 2">Y6</strain>
    </source>
</reference>
<keyword evidence="2" id="KW-1185">Reference proteome</keyword>
<evidence type="ECO:0000313" key="1">
    <source>
        <dbReference type="EMBL" id="MBE7324028.1"/>
    </source>
</evidence>
<evidence type="ECO:0000313" key="2">
    <source>
        <dbReference type="Proteomes" id="UP000756387"/>
    </source>
</evidence>
<dbReference type="Gene3D" id="3.30.460.10">
    <property type="entry name" value="Beta Polymerase, domain 2"/>
    <property type="match status" value="1"/>
</dbReference>
<sequence>MAAALGEVTLPQPPAARRVFRGTSHHGCADGDVWTVRQASRSYAGAVTAFPRRPDVNELEVFGDLETDKLYLAEPDPEWALGFATHERRIRHAIGSTAIAVHHVGSTSVAGLAAKPIIDILLVVPDITAEEDYLAPLVDAGYALRVREPGHRMLRTPARDVHLHMHQPDAPDTTDLLLFRDRLRSHPQERELYESTKRELLEREWTHMQAYADAKDQVIAEIKERARARSRPRT</sequence>
<dbReference type="Proteomes" id="UP000756387">
    <property type="component" value="Unassembled WGS sequence"/>
</dbReference>
<dbReference type="InterPro" id="IPR007344">
    <property type="entry name" value="GrpB/CoaE"/>
</dbReference>
<gene>
    <name evidence="1" type="ORF">IEQ44_05110</name>
</gene>
<accession>A0ABR9RR34</accession>
<dbReference type="InterPro" id="IPR043519">
    <property type="entry name" value="NT_sf"/>
</dbReference>
<organism evidence="1 2">
    <name type="scientific">Nocardioides malaquae</name>
    <dbReference type="NCBI Taxonomy" id="2773426"/>
    <lineage>
        <taxon>Bacteria</taxon>
        <taxon>Bacillati</taxon>
        <taxon>Actinomycetota</taxon>
        <taxon>Actinomycetes</taxon>
        <taxon>Propionibacteriales</taxon>
        <taxon>Nocardioidaceae</taxon>
        <taxon>Nocardioides</taxon>
    </lineage>
</organism>
<dbReference type="PANTHER" id="PTHR34822">
    <property type="entry name" value="GRPB DOMAIN PROTEIN (AFU_ORTHOLOGUE AFUA_1G01530)"/>
    <property type="match status" value="1"/>
</dbReference>
<dbReference type="SUPFAM" id="SSF81301">
    <property type="entry name" value="Nucleotidyltransferase"/>
    <property type="match status" value="1"/>
</dbReference>
<protein>
    <submittedName>
        <fullName evidence="1">GrpB family protein</fullName>
    </submittedName>
</protein>
<name>A0ABR9RR34_9ACTN</name>
<dbReference type="PANTHER" id="PTHR34822:SF1">
    <property type="entry name" value="GRPB FAMILY PROTEIN"/>
    <property type="match status" value="1"/>
</dbReference>
<proteinExistence type="predicted"/>
<dbReference type="Pfam" id="PF04229">
    <property type="entry name" value="GrpB"/>
    <property type="match status" value="1"/>
</dbReference>